<gene>
    <name evidence="1" type="ORF">E2C01_042243</name>
</gene>
<accession>A0A5B7FLA0</accession>
<organism evidence="1 2">
    <name type="scientific">Portunus trituberculatus</name>
    <name type="common">Swimming crab</name>
    <name type="synonym">Neptunus trituberculatus</name>
    <dbReference type="NCBI Taxonomy" id="210409"/>
    <lineage>
        <taxon>Eukaryota</taxon>
        <taxon>Metazoa</taxon>
        <taxon>Ecdysozoa</taxon>
        <taxon>Arthropoda</taxon>
        <taxon>Crustacea</taxon>
        <taxon>Multicrustacea</taxon>
        <taxon>Malacostraca</taxon>
        <taxon>Eumalacostraca</taxon>
        <taxon>Eucarida</taxon>
        <taxon>Decapoda</taxon>
        <taxon>Pleocyemata</taxon>
        <taxon>Brachyura</taxon>
        <taxon>Eubrachyura</taxon>
        <taxon>Portunoidea</taxon>
        <taxon>Portunidae</taxon>
        <taxon>Portuninae</taxon>
        <taxon>Portunus</taxon>
    </lineage>
</organism>
<reference evidence="1 2" key="1">
    <citation type="submission" date="2019-05" db="EMBL/GenBank/DDBJ databases">
        <title>Another draft genome of Portunus trituberculatus and its Hox gene families provides insights of decapod evolution.</title>
        <authorList>
            <person name="Jeong J.-H."/>
            <person name="Song I."/>
            <person name="Kim S."/>
            <person name="Choi T."/>
            <person name="Kim D."/>
            <person name="Ryu S."/>
            <person name="Kim W."/>
        </authorList>
    </citation>
    <scope>NUCLEOTIDE SEQUENCE [LARGE SCALE GENOMIC DNA]</scope>
    <source>
        <tissue evidence="1">Muscle</tissue>
    </source>
</reference>
<evidence type="ECO:0000313" key="2">
    <source>
        <dbReference type="Proteomes" id="UP000324222"/>
    </source>
</evidence>
<name>A0A5B7FLA0_PORTR</name>
<dbReference type="Proteomes" id="UP000324222">
    <property type="component" value="Unassembled WGS sequence"/>
</dbReference>
<dbReference type="AlphaFoldDB" id="A0A5B7FLA0"/>
<sequence length="100" mass="10652">MGVWCRGYEVVAGVVGEASPAAAAAAVAAVVASRVGKALTLLETLSIKLRNNYITVHLVSAATSKCAFQFSRPKFIKEEDKLERLQRATALILSLKTSDC</sequence>
<comment type="caution">
    <text evidence="1">The sequence shown here is derived from an EMBL/GenBank/DDBJ whole genome shotgun (WGS) entry which is preliminary data.</text>
</comment>
<keyword evidence="2" id="KW-1185">Reference proteome</keyword>
<proteinExistence type="predicted"/>
<protein>
    <submittedName>
        <fullName evidence="1">Uncharacterized protein</fullName>
    </submittedName>
</protein>
<evidence type="ECO:0000313" key="1">
    <source>
        <dbReference type="EMBL" id="MPC48470.1"/>
    </source>
</evidence>
<dbReference type="EMBL" id="VSRR010008299">
    <property type="protein sequence ID" value="MPC48470.1"/>
    <property type="molecule type" value="Genomic_DNA"/>
</dbReference>